<dbReference type="PROSITE" id="PS50928">
    <property type="entry name" value="ABC_TM1"/>
    <property type="match status" value="2"/>
</dbReference>
<sequence length="560" mass="61042">MFAILPREKLGKKVSRRSQVNLWIAVTVAIAALIATPVIAVLSQIFTNSGDVWQHLASTVLGTYITNSLWLMLGVGCGVLLLGVTTAWLVTMCQFPGSRMFEWMLLLPLAAPAYLLAYVYTEFLEFYGPVQTGLRQIFGWQSMGDYWFPHIRSMGGAIFLLSLTLYPYVYLLARVAFLEQSVRTLEASRSLGCSPWRSFYAIALPLARPAISVGLSLALMETLNDYGTVQFFSVDTFTTGIYRTWFGMGEQAASAQLASMLTIFVLWLILLEQWSRRQARYYQTSSRYQQISTYKLQGMRAILASSACLIPITLGFVLPTGLLIYMTATAAQSSINADFWELSKNSFLLAAVTAGLSVAIALVLAYGERLCANWTMQFAVRVAAMGYAIPGSVIAVGIMAALGGLDRAIAGGLQSAFGISTGLLFSGTLVALIFAYLVRFLAVSYSAISASLGKIKPNLDDAAHSLGHGSTSTLLKVHVPMLWGGLLTAAMMVFVDVMKELPATVIIRPPFNFDTLAIRVYNYASDERLTEAAAPALAIILVALIPVICLSWQISRRNAS</sequence>
<dbReference type="CDD" id="cd06261">
    <property type="entry name" value="TM_PBP2"/>
    <property type="match status" value="2"/>
</dbReference>
<evidence type="ECO:0000256" key="3">
    <source>
        <dbReference type="ARBA" id="ARBA00022475"/>
    </source>
</evidence>
<feature type="domain" description="ABC transmembrane type-1" evidence="8">
    <location>
        <begin position="65"/>
        <end position="272"/>
    </location>
</feature>
<proteinExistence type="inferred from homology"/>
<dbReference type="Gene3D" id="1.10.3720.10">
    <property type="entry name" value="MetI-like"/>
    <property type="match status" value="2"/>
</dbReference>
<keyword evidence="2 7" id="KW-0813">Transport</keyword>
<feature type="transmembrane region" description="Helical" evidence="7">
    <location>
        <begin position="532"/>
        <end position="552"/>
    </location>
</feature>
<name>A0AAW9PYQ5_9CYAN</name>
<dbReference type="PANTHER" id="PTHR30183:SF2">
    <property type="entry name" value="IRON UTILIZATION PROTEIN"/>
    <property type="match status" value="1"/>
</dbReference>
<feature type="transmembrane region" description="Helical" evidence="7">
    <location>
        <begin position="252"/>
        <end position="271"/>
    </location>
</feature>
<feature type="transmembrane region" description="Helical" evidence="7">
    <location>
        <begin position="474"/>
        <end position="495"/>
    </location>
</feature>
<keyword evidence="4 7" id="KW-0812">Transmembrane</keyword>
<dbReference type="GO" id="GO:0005886">
    <property type="term" value="C:plasma membrane"/>
    <property type="evidence" value="ECO:0007669"/>
    <property type="project" value="UniProtKB-SubCell"/>
</dbReference>
<comment type="caution">
    <text evidence="9">The sequence shown here is derived from an EMBL/GenBank/DDBJ whole genome shotgun (WGS) entry which is preliminary data.</text>
</comment>
<dbReference type="GO" id="GO:0055085">
    <property type="term" value="P:transmembrane transport"/>
    <property type="evidence" value="ECO:0007669"/>
    <property type="project" value="InterPro"/>
</dbReference>
<dbReference type="InterPro" id="IPR035906">
    <property type="entry name" value="MetI-like_sf"/>
</dbReference>
<evidence type="ECO:0000256" key="5">
    <source>
        <dbReference type="ARBA" id="ARBA00022989"/>
    </source>
</evidence>
<dbReference type="FunFam" id="1.10.3720.10:FF:000088">
    <property type="entry name" value="Iron(III) ABC transporter, permease protein"/>
    <property type="match status" value="1"/>
</dbReference>
<comment type="similarity">
    <text evidence="7">Belongs to the binding-protein-dependent transport system permease family.</text>
</comment>
<keyword evidence="6 7" id="KW-0472">Membrane</keyword>
<feature type="transmembrane region" description="Helical" evidence="7">
    <location>
        <begin position="198"/>
        <end position="220"/>
    </location>
</feature>
<dbReference type="PANTHER" id="PTHR30183">
    <property type="entry name" value="MOLYBDENUM TRANSPORT SYSTEM PERMEASE PROTEIN MODB"/>
    <property type="match status" value="1"/>
</dbReference>
<dbReference type="InterPro" id="IPR000515">
    <property type="entry name" value="MetI-like"/>
</dbReference>
<dbReference type="EMBL" id="JAZBJZ010000044">
    <property type="protein sequence ID" value="MEE3717513.1"/>
    <property type="molecule type" value="Genomic_DNA"/>
</dbReference>
<keyword evidence="3" id="KW-1003">Cell membrane</keyword>
<evidence type="ECO:0000256" key="6">
    <source>
        <dbReference type="ARBA" id="ARBA00023136"/>
    </source>
</evidence>
<protein>
    <submittedName>
        <fullName evidence="9">Iron ABC transporter permease</fullName>
    </submittedName>
</protein>
<feature type="transmembrane region" description="Helical" evidence="7">
    <location>
        <begin position="378"/>
        <end position="405"/>
    </location>
</feature>
<evidence type="ECO:0000256" key="7">
    <source>
        <dbReference type="RuleBase" id="RU363032"/>
    </source>
</evidence>
<dbReference type="AlphaFoldDB" id="A0AAW9PYQ5"/>
<comment type="subcellular location">
    <subcellularLocation>
        <location evidence="1 7">Cell membrane</location>
        <topology evidence="1 7">Multi-pass membrane protein</topology>
    </subcellularLocation>
</comment>
<feature type="transmembrane region" description="Helical" evidence="7">
    <location>
        <begin position="103"/>
        <end position="121"/>
    </location>
</feature>
<keyword evidence="5 7" id="KW-1133">Transmembrane helix</keyword>
<evidence type="ECO:0000256" key="1">
    <source>
        <dbReference type="ARBA" id="ARBA00004651"/>
    </source>
</evidence>
<keyword evidence="10" id="KW-1185">Reference proteome</keyword>
<dbReference type="RefSeq" id="WP_330483942.1">
    <property type="nucleotide sequence ID" value="NZ_JAZBJZ010000044.1"/>
</dbReference>
<gene>
    <name evidence="9" type="ORF">V2H45_12185</name>
</gene>
<feature type="transmembrane region" description="Helical" evidence="7">
    <location>
        <begin position="157"/>
        <end position="177"/>
    </location>
</feature>
<dbReference type="Pfam" id="PF00528">
    <property type="entry name" value="BPD_transp_1"/>
    <property type="match status" value="1"/>
</dbReference>
<dbReference type="SUPFAM" id="SSF161098">
    <property type="entry name" value="MetI-like"/>
    <property type="match status" value="2"/>
</dbReference>
<feature type="transmembrane region" description="Helical" evidence="7">
    <location>
        <begin position="417"/>
        <end position="438"/>
    </location>
</feature>
<organism evidence="9 10">
    <name type="scientific">Tumidithrix elongata BACA0141</name>
    <dbReference type="NCBI Taxonomy" id="2716417"/>
    <lineage>
        <taxon>Bacteria</taxon>
        <taxon>Bacillati</taxon>
        <taxon>Cyanobacteriota</taxon>
        <taxon>Cyanophyceae</taxon>
        <taxon>Pseudanabaenales</taxon>
        <taxon>Pseudanabaenaceae</taxon>
        <taxon>Tumidithrix</taxon>
        <taxon>Tumidithrix elongata</taxon>
    </lineage>
</organism>
<evidence type="ECO:0000313" key="10">
    <source>
        <dbReference type="Proteomes" id="UP001333818"/>
    </source>
</evidence>
<feature type="transmembrane region" description="Helical" evidence="7">
    <location>
        <begin position="301"/>
        <end position="326"/>
    </location>
</feature>
<dbReference type="Proteomes" id="UP001333818">
    <property type="component" value="Unassembled WGS sequence"/>
</dbReference>
<feature type="transmembrane region" description="Helical" evidence="7">
    <location>
        <begin position="20"/>
        <end position="46"/>
    </location>
</feature>
<evidence type="ECO:0000256" key="2">
    <source>
        <dbReference type="ARBA" id="ARBA00022448"/>
    </source>
</evidence>
<reference evidence="9" key="1">
    <citation type="submission" date="2024-01" db="EMBL/GenBank/DDBJ databases">
        <title>Bank of Algae and Cyanobacteria of the Azores (BACA) strain genomes.</title>
        <authorList>
            <person name="Luz R."/>
            <person name="Cordeiro R."/>
            <person name="Fonseca A."/>
            <person name="Goncalves V."/>
        </authorList>
    </citation>
    <scope>NUCLEOTIDE SEQUENCE</scope>
    <source>
        <strain evidence="9">BACA0141</strain>
    </source>
</reference>
<feature type="transmembrane region" description="Helical" evidence="7">
    <location>
        <begin position="69"/>
        <end position="91"/>
    </location>
</feature>
<feature type="domain" description="ABC transmembrane type-1" evidence="8">
    <location>
        <begin position="343"/>
        <end position="550"/>
    </location>
</feature>
<accession>A0AAW9PYQ5</accession>
<evidence type="ECO:0000259" key="8">
    <source>
        <dbReference type="PROSITE" id="PS50928"/>
    </source>
</evidence>
<feature type="transmembrane region" description="Helical" evidence="7">
    <location>
        <begin position="346"/>
        <end position="366"/>
    </location>
</feature>
<evidence type="ECO:0000256" key="4">
    <source>
        <dbReference type="ARBA" id="ARBA00022692"/>
    </source>
</evidence>
<evidence type="ECO:0000313" key="9">
    <source>
        <dbReference type="EMBL" id="MEE3717513.1"/>
    </source>
</evidence>